<proteinExistence type="predicted"/>
<dbReference type="PROSITE" id="PS51725">
    <property type="entry name" value="ABM"/>
    <property type="match status" value="1"/>
</dbReference>
<accession>A0A7Y6UME2</accession>
<dbReference type="GO" id="GO:0004497">
    <property type="term" value="F:monooxygenase activity"/>
    <property type="evidence" value="ECO:0007669"/>
    <property type="project" value="UniProtKB-KW"/>
</dbReference>
<organism evidence="2 3">
    <name type="scientific">Ensifer oleiphilus</name>
    <dbReference type="NCBI Taxonomy" id="2742698"/>
    <lineage>
        <taxon>Bacteria</taxon>
        <taxon>Pseudomonadati</taxon>
        <taxon>Pseudomonadota</taxon>
        <taxon>Alphaproteobacteria</taxon>
        <taxon>Hyphomicrobiales</taxon>
        <taxon>Rhizobiaceae</taxon>
        <taxon>Sinorhizobium/Ensifer group</taxon>
        <taxon>Ensifer</taxon>
    </lineage>
</organism>
<gene>
    <name evidence="2" type="ORF">HT585_09295</name>
</gene>
<dbReference type="Pfam" id="PF03992">
    <property type="entry name" value="ABM"/>
    <property type="match status" value="1"/>
</dbReference>
<dbReference type="Gene3D" id="3.30.70.100">
    <property type="match status" value="1"/>
</dbReference>
<dbReference type="EMBL" id="JABWDU010000002">
    <property type="protein sequence ID" value="NVD39047.1"/>
    <property type="molecule type" value="Genomic_DNA"/>
</dbReference>
<keyword evidence="3" id="KW-1185">Reference proteome</keyword>
<evidence type="ECO:0000313" key="2">
    <source>
        <dbReference type="EMBL" id="NVD39047.1"/>
    </source>
</evidence>
<protein>
    <submittedName>
        <fullName evidence="2">Antibiotic biosynthesis monooxygenase</fullName>
    </submittedName>
</protein>
<name>A0A7Y6UME2_9HYPH</name>
<evidence type="ECO:0000313" key="3">
    <source>
        <dbReference type="Proteomes" id="UP000520198"/>
    </source>
</evidence>
<dbReference type="AlphaFoldDB" id="A0A7Y6UME2"/>
<dbReference type="InterPro" id="IPR007138">
    <property type="entry name" value="ABM_dom"/>
</dbReference>
<dbReference type="Proteomes" id="UP000520198">
    <property type="component" value="Unassembled WGS sequence"/>
</dbReference>
<keyword evidence="2" id="KW-0560">Oxidoreductase</keyword>
<keyword evidence="2" id="KW-0503">Monooxygenase</keyword>
<dbReference type="RefSeq" id="WP_176352638.1">
    <property type="nucleotide sequence ID" value="NZ_JABWDU010000002.1"/>
</dbReference>
<feature type="domain" description="ABM" evidence="1">
    <location>
        <begin position="2"/>
        <end position="95"/>
    </location>
</feature>
<dbReference type="InterPro" id="IPR011008">
    <property type="entry name" value="Dimeric_a/b-barrel"/>
</dbReference>
<evidence type="ECO:0000259" key="1">
    <source>
        <dbReference type="PROSITE" id="PS51725"/>
    </source>
</evidence>
<sequence length="95" mass="10545">MLVIAGHYNVPAARRKAFVDAFADLIRRARAHPGCLDLSISEDPVDPARVNMMELWESEAALKAWRKIAKPPKTGVKFDAGNVRKHEISHSGPPF</sequence>
<dbReference type="SUPFAM" id="SSF54909">
    <property type="entry name" value="Dimeric alpha+beta barrel"/>
    <property type="match status" value="1"/>
</dbReference>
<reference evidence="2 3" key="1">
    <citation type="submission" date="2020-06" db="EMBL/GenBank/DDBJ databases">
        <authorList>
            <person name="Grouzdev D.S."/>
        </authorList>
    </citation>
    <scope>NUCLEOTIDE SEQUENCE [LARGE SCALE GENOMIC DNA]</scope>
    <source>
        <strain evidence="2 3">HO-A22</strain>
    </source>
</reference>
<comment type="caution">
    <text evidence="2">The sequence shown here is derived from an EMBL/GenBank/DDBJ whole genome shotgun (WGS) entry which is preliminary data.</text>
</comment>